<reference evidence="2" key="1">
    <citation type="journal article" date="2015" name="MBio">
        <title>Genome-resolved metagenomic analysis reveals roles for candidate phyla and other microbial community members in biogeochemical transformations in oil reservoirs.</title>
        <authorList>
            <person name="Hu P."/>
            <person name="Tom L."/>
            <person name="Singh A."/>
            <person name="Thomas B.C."/>
            <person name="Baker B.J."/>
            <person name="Piceno Y.M."/>
            <person name="Andersen G.L."/>
            <person name="Banfield J.F."/>
        </authorList>
    </citation>
    <scope>NUCLEOTIDE SEQUENCE [LARGE SCALE GENOMIC DNA]</scope>
    <source>
        <strain evidence="2">49_2300</strain>
        <strain evidence="1">49_95</strain>
    </source>
</reference>
<dbReference type="EMBL" id="LGEQ01000009">
    <property type="protein sequence ID" value="KUJ94131.1"/>
    <property type="molecule type" value="Genomic_DNA"/>
</dbReference>
<dbReference type="AlphaFoldDB" id="A0A124FC68"/>
<dbReference type="PATRIC" id="fig|2234.6.peg.1112"/>
<gene>
    <name evidence="1" type="ORF">XD40_0725</name>
    <name evidence="2" type="ORF">XD48_0056</name>
</gene>
<organism evidence="2 3">
    <name type="scientific">Archaeoglobus fulgidus</name>
    <dbReference type="NCBI Taxonomy" id="2234"/>
    <lineage>
        <taxon>Archaea</taxon>
        <taxon>Methanobacteriati</taxon>
        <taxon>Methanobacteriota</taxon>
        <taxon>Archaeoglobi</taxon>
        <taxon>Archaeoglobales</taxon>
        <taxon>Archaeoglobaceae</taxon>
        <taxon>Archaeoglobus</taxon>
    </lineage>
</organism>
<evidence type="ECO:0000313" key="4">
    <source>
        <dbReference type="Proteomes" id="UP000054307"/>
    </source>
</evidence>
<evidence type="ECO:0000313" key="3">
    <source>
        <dbReference type="Proteomes" id="UP000054015"/>
    </source>
</evidence>
<dbReference type="EMBL" id="LGEX01000001">
    <property type="protein sequence ID" value="KUK07721.1"/>
    <property type="molecule type" value="Genomic_DNA"/>
</dbReference>
<dbReference type="Proteomes" id="UP000054015">
    <property type="component" value="Unassembled WGS sequence"/>
</dbReference>
<evidence type="ECO:0000313" key="1">
    <source>
        <dbReference type="EMBL" id="KUJ94131.1"/>
    </source>
</evidence>
<sequence length="109" mass="12506">MLIEVVGDIKEFLSKVNPNYTLHYEIDAKIAGAMGEVAIIRLILYGLADDRIIICEIARMASWEDEEVERFSTGNAMDNLRLWVEETADQFECMAARLNATRGKYEWKC</sequence>
<reference evidence="3 4" key="2">
    <citation type="journal article" date="2015" name="MBio">
        <title>Genome-Resolved Metagenomic Analysis Reveals Roles for Candidate Phyla and Other Microbial Community Members in Biogeochemical Transformations in Oil Reservoirs.</title>
        <authorList>
            <person name="Hu P."/>
            <person name="Tom L."/>
            <person name="Singh A."/>
            <person name="Thomas B.C."/>
            <person name="Baker B.J."/>
            <person name="Piceno Y.M."/>
            <person name="Andersen G.L."/>
            <person name="Banfield J.F."/>
        </authorList>
    </citation>
    <scope>NUCLEOTIDE SEQUENCE [LARGE SCALE GENOMIC DNA]</scope>
</reference>
<accession>A0A124FC68</accession>
<proteinExistence type="predicted"/>
<comment type="caution">
    <text evidence="2">The sequence shown here is derived from an EMBL/GenBank/DDBJ whole genome shotgun (WGS) entry which is preliminary data.</text>
</comment>
<protein>
    <submittedName>
        <fullName evidence="2">Uncharacterized protein</fullName>
    </submittedName>
</protein>
<dbReference type="Proteomes" id="UP000054307">
    <property type="component" value="Unassembled WGS sequence"/>
</dbReference>
<evidence type="ECO:0000313" key="2">
    <source>
        <dbReference type="EMBL" id="KUK07721.1"/>
    </source>
</evidence>
<name>A0A124FC68_ARCFL</name>